<dbReference type="PANTHER" id="PTHR46806:SF5">
    <property type="entry name" value="F5_8 TYPE C DOMAIN-CONTAINING PROTEIN"/>
    <property type="match status" value="1"/>
</dbReference>
<dbReference type="EMBL" id="KB308827">
    <property type="protein sequence ID" value="ELT96411.1"/>
    <property type="molecule type" value="Genomic_DNA"/>
</dbReference>
<dbReference type="Proteomes" id="UP000014760">
    <property type="component" value="Unassembled WGS sequence"/>
</dbReference>
<dbReference type="EnsemblMetazoa" id="CapteT203049">
    <property type="protein sequence ID" value="CapteP203049"/>
    <property type="gene ID" value="CapteG203049"/>
</dbReference>
<keyword evidence="4" id="KW-0130">Cell adhesion</keyword>
<dbReference type="InterPro" id="IPR000421">
    <property type="entry name" value="FA58C"/>
</dbReference>
<keyword evidence="3" id="KW-0964">Secreted</keyword>
<dbReference type="PROSITE" id="PS50022">
    <property type="entry name" value="FA58C_3"/>
    <property type="match status" value="1"/>
</dbReference>
<accession>R7TYB3</accession>
<dbReference type="CDD" id="cd00057">
    <property type="entry name" value="FA58C"/>
    <property type="match status" value="1"/>
</dbReference>
<dbReference type="InterPro" id="IPR008979">
    <property type="entry name" value="Galactose-bd-like_sf"/>
</dbReference>
<reference evidence="9" key="3">
    <citation type="submission" date="2015-06" db="UniProtKB">
        <authorList>
            <consortium name="EnsemblMetazoa"/>
        </authorList>
    </citation>
    <scope>IDENTIFICATION</scope>
</reference>
<name>R7TYB3_CAPTE</name>
<evidence type="ECO:0000313" key="9">
    <source>
        <dbReference type="EnsemblMetazoa" id="CapteP203049"/>
    </source>
</evidence>
<reference evidence="10" key="1">
    <citation type="submission" date="2012-12" db="EMBL/GenBank/DDBJ databases">
        <authorList>
            <person name="Hellsten U."/>
            <person name="Grimwood J."/>
            <person name="Chapman J.A."/>
            <person name="Shapiro H."/>
            <person name="Aerts A."/>
            <person name="Otillar R.P."/>
            <person name="Terry A.Y."/>
            <person name="Boore J.L."/>
            <person name="Simakov O."/>
            <person name="Marletaz F."/>
            <person name="Cho S.-J."/>
            <person name="Edsinger-Gonzales E."/>
            <person name="Havlak P."/>
            <person name="Kuo D.-H."/>
            <person name="Larsson T."/>
            <person name="Lv J."/>
            <person name="Arendt D."/>
            <person name="Savage R."/>
            <person name="Osoegawa K."/>
            <person name="de Jong P."/>
            <person name="Lindberg D.R."/>
            <person name="Seaver E.C."/>
            <person name="Weisblat D.A."/>
            <person name="Putnam N.H."/>
            <person name="Grigoriev I.V."/>
            <person name="Rokhsar D.S."/>
        </authorList>
    </citation>
    <scope>NUCLEOTIDE SEQUENCE</scope>
    <source>
        <strain evidence="10">I ESC-2004</strain>
    </source>
</reference>
<organism evidence="8">
    <name type="scientific">Capitella teleta</name>
    <name type="common">Polychaete worm</name>
    <dbReference type="NCBI Taxonomy" id="283909"/>
    <lineage>
        <taxon>Eukaryota</taxon>
        <taxon>Metazoa</taxon>
        <taxon>Spiralia</taxon>
        <taxon>Lophotrochozoa</taxon>
        <taxon>Annelida</taxon>
        <taxon>Polychaeta</taxon>
        <taxon>Sedentaria</taxon>
        <taxon>Scolecida</taxon>
        <taxon>Capitellidae</taxon>
        <taxon>Capitella</taxon>
    </lineage>
</organism>
<dbReference type="GO" id="GO:0005886">
    <property type="term" value="C:plasma membrane"/>
    <property type="evidence" value="ECO:0007669"/>
    <property type="project" value="TreeGrafter"/>
</dbReference>
<dbReference type="AlphaFoldDB" id="R7TYB3"/>
<evidence type="ECO:0000256" key="2">
    <source>
        <dbReference type="ARBA" id="ARBA00004613"/>
    </source>
</evidence>
<evidence type="ECO:0000313" key="8">
    <source>
        <dbReference type="EMBL" id="ELT96411.1"/>
    </source>
</evidence>
<keyword evidence="5" id="KW-0472">Membrane</keyword>
<reference evidence="8 10" key="2">
    <citation type="journal article" date="2013" name="Nature">
        <title>Insights into bilaterian evolution from three spiralian genomes.</title>
        <authorList>
            <person name="Simakov O."/>
            <person name="Marletaz F."/>
            <person name="Cho S.J."/>
            <person name="Edsinger-Gonzales E."/>
            <person name="Havlak P."/>
            <person name="Hellsten U."/>
            <person name="Kuo D.H."/>
            <person name="Larsson T."/>
            <person name="Lv J."/>
            <person name="Arendt D."/>
            <person name="Savage R."/>
            <person name="Osoegawa K."/>
            <person name="de Jong P."/>
            <person name="Grimwood J."/>
            <person name="Chapman J.A."/>
            <person name="Shapiro H."/>
            <person name="Aerts A."/>
            <person name="Otillar R.P."/>
            <person name="Terry A.Y."/>
            <person name="Boore J.L."/>
            <person name="Grigoriev I.V."/>
            <person name="Lindberg D.R."/>
            <person name="Seaver E.C."/>
            <person name="Weisblat D.A."/>
            <person name="Putnam N.H."/>
            <person name="Rokhsar D.S."/>
        </authorList>
    </citation>
    <scope>NUCLEOTIDE SEQUENCE</scope>
    <source>
        <strain evidence="8 10">I ESC-2004</strain>
    </source>
</reference>
<dbReference type="InterPro" id="IPR050633">
    <property type="entry name" value="Neuropilin_MCO_CoagFactor"/>
</dbReference>
<feature type="domain" description="F5/8 type C" evidence="7">
    <location>
        <begin position="1"/>
        <end position="117"/>
    </location>
</feature>
<dbReference type="OrthoDB" id="2121828at2759"/>
<dbReference type="EMBL" id="AMQN01011324">
    <property type="status" value="NOT_ANNOTATED_CDS"/>
    <property type="molecule type" value="Genomic_DNA"/>
</dbReference>
<evidence type="ECO:0000256" key="3">
    <source>
        <dbReference type="ARBA" id="ARBA00022525"/>
    </source>
</evidence>
<dbReference type="OMA" id="DYITEYH"/>
<dbReference type="GO" id="GO:0012505">
    <property type="term" value="C:endomembrane system"/>
    <property type="evidence" value="ECO:0007669"/>
    <property type="project" value="UniProtKB-SubCell"/>
</dbReference>
<proteinExistence type="predicted"/>
<dbReference type="Pfam" id="PF00754">
    <property type="entry name" value="F5_F8_type_C"/>
    <property type="match status" value="1"/>
</dbReference>
<gene>
    <name evidence="8" type="ORF">CAPTEDRAFT_203049</name>
</gene>
<dbReference type="GO" id="GO:0005576">
    <property type="term" value="C:extracellular region"/>
    <property type="evidence" value="ECO:0007669"/>
    <property type="project" value="UniProtKB-SubCell"/>
</dbReference>
<evidence type="ECO:0000256" key="1">
    <source>
        <dbReference type="ARBA" id="ARBA00004184"/>
    </source>
</evidence>
<protein>
    <recommendedName>
        <fullName evidence="7">F5/8 type C domain-containing protein</fullName>
    </recommendedName>
</protein>
<dbReference type="GO" id="GO:0038023">
    <property type="term" value="F:signaling receptor activity"/>
    <property type="evidence" value="ECO:0007669"/>
    <property type="project" value="TreeGrafter"/>
</dbReference>
<dbReference type="GO" id="GO:0007155">
    <property type="term" value="P:cell adhesion"/>
    <property type="evidence" value="ECO:0007669"/>
    <property type="project" value="UniProtKB-KW"/>
</dbReference>
<dbReference type="PANTHER" id="PTHR46806">
    <property type="entry name" value="F5/8 TYPE C DOMAIN-CONTAINING PROTEIN"/>
    <property type="match status" value="1"/>
</dbReference>
<evidence type="ECO:0000256" key="5">
    <source>
        <dbReference type="ARBA" id="ARBA00023136"/>
    </source>
</evidence>
<evidence type="ECO:0000256" key="4">
    <source>
        <dbReference type="ARBA" id="ARBA00022889"/>
    </source>
</evidence>
<evidence type="ECO:0000259" key="7">
    <source>
        <dbReference type="PROSITE" id="PS50022"/>
    </source>
</evidence>
<sequence>MPGFNGWLAKTSDFATSWIEVDLTENRLIGGIVTLGRTTNTTNPQYVTKFRITYRSEESDSFTDYVNAKGNEIFIGNTINYEPIFNGFNAHFLARYVRLYPLAYVNWPTLRWELYACKQHSEPIVKLGFNPQVASLDNITMSNCIHTISNHIILNWNGLKTQASTKYLELSGKSLICDRITVGFEVESTGCNVLYEKCEVGEKGEDGGCRAVCQLREQHLGQPFKLMLLIDGDAETQLCDADFSGPLWSAGRRVVDDLDAFTEAIA</sequence>
<dbReference type="Gene3D" id="2.60.120.260">
    <property type="entry name" value="Galactose-binding domain-like"/>
    <property type="match status" value="1"/>
</dbReference>
<dbReference type="SUPFAM" id="SSF49785">
    <property type="entry name" value="Galactose-binding domain-like"/>
    <property type="match status" value="1"/>
</dbReference>
<evidence type="ECO:0000256" key="6">
    <source>
        <dbReference type="ARBA" id="ARBA00023157"/>
    </source>
</evidence>
<keyword evidence="10" id="KW-1185">Reference proteome</keyword>
<evidence type="ECO:0000313" key="10">
    <source>
        <dbReference type="Proteomes" id="UP000014760"/>
    </source>
</evidence>
<dbReference type="HOGENOM" id="CLU_053033_0_0_1"/>
<comment type="subcellular location">
    <subcellularLocation>
        <location evidence="1">Endomembrane system</location>
        <topology evidence="1">Peripheral membrane protein</topology>
    </subcellularLocation>
    <subcellularLocation>
        <location evidence="2">Secreted</location>
    </subcellularLocation>
</comment>
<keyword evidence="6" id="KW-1015">Disulfide bond</keyword>